<dbReference type="InterPro" id="IPR050611">
    <property type="entry name" value="ABCF"/>
</dbReference>
<proteinExistence type="predicted"/>
<evidence type="ECO:0000313" key="7">
    <source>
        <dbReference type="Proteomes" id="UP000033865"/>
    </source>
</evidence>
<dbReference type="InterPro" id="IPR003439">
    <property type="entry name" value="ABC_transporter-like_ATP-bd"/>
</dbReference>
<keyword evidence="3" id="KW-0067">ATP-binding</keyword>
<dbReference type="Proteomes" id="UP000033865">
    <property type="component" value="Unassembled WGS sequence"/>
</dbReference>
<dbReference type="PANTHER" id="PTHR19211:SF14">
    <property type="entry name" value="ATP-BINDING CASSETTE SUB-FAMILY F MEMBER 1"/>
    <property type="match status" value="1"/>
</dbReference>
<feature type="domain" description="ABC transporter" evidence="5">
    <location>
        <begin position="1"/>
        <end position="253"/>
    </location>
</feature>
<evidence type="ECO:0000256" key="2">
    <source>
        <dbReference type="ARBA" id="ARBA00022741"/>
    </source>
</evidence>
<dbReference type="EMBL" id="LCRN01000038">
    <property type="protein sequence ID" value="KKW35466.1"/>
    <property type="molecule type" value="Genomic_DNA"/>
</dbReference>
<organism evidence="6 7">
    <name type="scientific">Candidatus Uhrbacteria bacterium GW2011_GWC2_53_7</name>
    <dbReference type="NCBI Taxonomy" id="1618986"/>
    <lineage>
        <taxon>Bacteria</taxon>
        <taxon>Candidatus Uhriibacteriota</taxon>
    </lineage>
</organism>
<dbReference type="PROSITE" id="PS50893">
    <property type="entry name" value="ABC_TRANSPORTER_2"/>
    <property type="match status" value="1"/>
</dbReference>
<evidence type="ECO:0000313" key="6">
    <source>
        <dbReference type="EMBL" id="KKW35466.1"/>
    </source>
</evidence>
<evidence type="ECO:0000256" key="3">
    <source>
        <dbReference type="ARBA" id="ARBA00022840"/>
    </source>
</evidence>
<dbReference type="PROSITE" id="PS00211">
    <property type="entry name" value="ABC_TRANSPORTER_1"/>
    <property type="match status" value="1"/>
</dbReference>
<feature type="region of interest" description="Disordered" evidence="4">
    <location>
        <begin position="466"/>
        <end position="488"/>
    </location>
</feature>
<dbReference type="InterPro" id="IPR027417">
    <property type="entry name" value="P-loop_NTPase"/>
</dbReference>
<dbReference type="GO" id="GO:0005524">
    <property type="term" value="F:ATP binding"/>
    <property type="evidence" value="ECO:0007669"/>
    <property type="project" value="UniProtKB-KW"/>
</dbReference>
<keyword evidence="2" id="KW-0547">Nucleotide-binding</keyword>
<reference evidence="6 7" key="1">
    <citation type="journal article" date="2015" name="Nature">
        <title>rRNA introns, odd ribosomes, and small enigmatic genomes across a large radiation of phyla.</title>
        <authorList>
            <person name="Brown C.T."/>
            <person name="Hug L.A."/>
            <person name="Thomas B.C."/>
            <person name="Sharon I."/>
            <person name="Castelle C.J."/>
            <person name="Singh A."/>
            <person name="Wilkins M.J."/>
            <person name="Williams K.H."/>
            <person name="Banfield J.F."/>
        </authorList>
    </citation>
    <scope>NUCLEOTIDE SEQUENCE [LARGE SCALE GENOMIC DNA]</scope>
</reference>
<accession>A0A0G1XWV1</accession>
<sequence length="488" mass="54146">MVGAVDAEISRCHPPIKIPRLSLEGGKSVVLVGQNGAGKSTLFDAVMARRGASFDAGSHGYGRGAHSKETLRIARLDQEELLAPLSQTRVESVLKEALAHFKEDFPVNWEDPDAHDRNLLNQESEQRIEGLMDQAVRLFEVDQFFDRKVSELSGGERTKLSLMLLLGSEPDVLLLDEPTNHLDLESISKLAGLFETYRRAGAAIVSVSHVEWFLEMASRDGTLTLEYNGGERCLTTSKSPYADYRKKERRERMLREPIVWKVGMPDLSSRLFVLPERLTIPDSPIKDAASPDIFVGDVTVLSGKNGTGKTKILEALAHPSHGVIERESRVQSAFLPQMWPKEVAEGTVSAFFDWVKGETNPHSDATLPMFERELKRVGLSSGHRDLGRPLSSLSGGEQRLLWFAAAALIEGTDVLLLDEPSNHMDQATMEAVVKAIQDFPGTVMLSTHDLRLMRALEAYSGKSRKARRVSLLQKSTHPNTPPPRFQRP</sequence>
<evidence type="ECO:0000256" key="4">
    <source>
        <dbReference type="SAM" id="MobiDB-lite"/>
    </source>
</evidence>
<protein>
    <submittedName>
        <fullName evidence="6">ABC transporter related protein</fullName>
    </submittedName>
</protein>
<evidence type="ECO:0000256" key="1">
    <source>
        <dbReference type="ARBA" id="ARBA00022737"/>
    </source>
</evidence>
<dbReference type="GO" id="GO:0016887">
    <property type="term" value="F:ATP hydrolysis activity"/>
    <property type="evidence" value="ECO:0007669"/>
    <property type="project" value="InterPro"/>
</dbReference>
<dbReference type="InterPro" id="IPR003593">
    <property type="entry name" value="AAA+_ATPase"/>
</dbReference>
<dbReference type="PANTHER" id="PTHR19211">
    <property type="entry name" value="ATP-BINDING TRANSPORT PROTEIN-RELATED"/>
    <property type="match status" value="1"/>
</dbReference>
<dbReference type="Pfam" id="PF00005">
    <property type="entry name" value="ABC_tran"/>
    <property type="match status" value="2"/>
</dbReference>
<dbReference type="InterPro" id="IPR017871">
    <property type="entry name" value="ABC_transporter-like_CS"/>
</dbReference>
<dbReference type="SUPFAM" id="SSF52540">
    <property type="entry name" value="P-loop containing nucleoside triphosphate hydrolases"/>
    <property type="match status" value="2"/>
</dbReference>
<dbReference type="AlphaFoldDB" id="A0A0G1XWV1"/>
<gene>
    <name evidence="6" type="ORF">UY82_C0038G0014</name>
</gene>
<dbReference type="Gene3D" id="3.40.50.300">
    <property type="entry name" value="P-loop containing nucleotide triphosphate hydrolases"/>
    <property type="match status" value="2"/>
</dbReference>
<feature type="compositionally biased region" description="Pro residues" evidence="4">
    <location>
        <begin position="479"/>
        <end position="488"/>
    </location>
</feature>
<name>A0A0G1XWV1_9BACT</name>
<comment type="caution">
    <text evidence="6">The sequence shown here is derived from an EMBL/GenBank/DDBJ whole genome shotgun (WGS) entry which is preliminary data.</text>
</comment>
<keyword evidence="1" id="KW-0677">Repeat</keyword>
<evidence type="ECO:0000259" key="5">
    <source>
        <dbReference type="PROSITE" id="PS50893"/>
    </source>
</evidence>
<dbReference type="SMART" id="SM00382">
    <property type="entry name" value="AAA"/>
    <property type="match status" value="2"/>
</dbReference>